<dbReference type="GeneID" id="18934083"/>
<reference evidence="2" key="1">
    <citation type="journal article" date="2011" name="Proc. Natl. Acad. Sci. U.S.A.">
        <title>Obligate biotrophy features unraveled by the genomic analysis of rust fungi.</title>
        <authorList>
            <person name="Duplessis S."/>
            <person name="Cuomo C.A."/>
            <person name="Lin Y.-C."/>
            <person name="Aerts A."/>
            <person name="Tisserant E."/>
            <person name="Veneault-Fourrey C."/>
            <person name="Joly D.L."/>
            <person name="Hacquard S."/>
            <person name="Amselem J."/>
            <person name="Cantarel B.L."/>
            <person name="Chiu R."/>
            <person name="Coutinho P.M."/>
            <person name="Feau N."/>
            <person name="Field M."/>
            <person name="Frey P."/>
            <person name="Gelhaye E."/>
            <person name="Goldberg J."/>
            <person name="Grabherr M.G."/>
            <person name="Kodira C.D."/>
            <person name="Kohler A."/>
            <person name="Kuees U."/>
            <person name="Lindquist E.A."/>
            <person name="Lucas S.M."/>
            <person name="Mago R."/>
            <person name="Mauceli E."/>
            <person name="Morin E."/>
            <person name="Murat C."/>
            <person name="Pangilinan J.L."/>
            <person name="Park R."/>
            <person name="Pearson M."/>
            <person name="Quesneville H."/>
            <person name="Rouhier N."/>
            <person name="Sakthikumar S."/>
            <person name="Salamov A.A."/>
            <person name="Schmutz J."/>
            <person name="Selles B."/>
            <person name="Shapiro H."/>
            <person name="Tanguay P."/>
            <person name="Tuskan G.A."/>
            <person name="Henrissat B."/>
            <person name="Van de Peer Y."/>
            <person name="Rouze P."/>
            <person name="Ellis J.G."/>
            <person name="Dodds P.N."/>
            <person name="Schein J.E."/>
            <person name="Zhong S."/>
            <person name="Hamelin R.C."/>
            <person name="Grigoriev I.V."/>
            <person name="Szabo L.J."/>
            <person name="Martin F."/>
        </authorList>
    </citation>
    <scope>NUCLEOTIDE SEQUENCE [LARGE SCALE GENOMIC DNA]</scope>
    <source>
        <strain evidence="2">98AG31 / pathotype 3-4-7</strain>
    </source>
</reference>
<dbReference type="RefSeq" id="XP_007419441.1">
    <property type="nucleotide sequence ID" value="XM_007419379.1"/>
</dbReference>
<dbReference type="AlphaFoldDB" id="F4SDJ0"/>
<keyword evidence="2" id="KW-1185">Reference proteome</keyword>
<dbReference type="Proteomes" id="UP000001072">
    <property type="component" value="Unassembled WGS sequence"/>
</dbReference>
<gene>
    <name evidence="1" type="ORF">MELLADRAFT_86100</name>
</gene>
<accession>F4SDJ0</accession>
<evidence type="ECO:0000313" key="2">
    <source>
        <dbReference type="Proteomes" id="UP000001072"/>
    </source>
</evidence>
<dbReference type="HOGENOM" id="CLU_058865_1_0_1"/>
<evidence type="ECO:0000313" key="1">
    <source>
        <dbReference type="EMBL" id="EGF97284.1"/>
    </source>
</evidence>
<dbReference type="EMBL" id="GL883261">
    <property type="protein sequence ID" value="EGF97284.1"/>
    <property type="molecule type" value="Genomic_DNA"/>
</dbReference>
<name>F4SDJ0_MELLP</name>
<dbReference type="InParanoid" id="F4SDJ0"/>
<dbReference type="OrthoDB" id="2658401at2759"/>
<sequence>MVAPKPFLNRPMHFQDGAGVSSVKAQNREVAEWLPQRNSASYQAITDYLKFLLGKFNSRTPYPASPESFELDVLPQLSSETIMADLSVFANDLPPPSPSQQTIKLLPRQDSGWFRYRSFFLQDLTRFSIPRATLAWESPVSCPWNQIMLVFLMKHWRWAMAQGVFSRYHPDPRFSTDDICRAVMERWIRGRVGQDDKYRNRKKKNQRRATIFRYRQDALEEFLELEDRDLLPSALSLLPSATCCSDTEDDGPGKTRAVGMVWRSQEFSEFMYLLDQLSFKQQKALHGSRWAAGRLDMRRSRPIKISSQGKAPRNLPSNCYCPVWRNGFGETHQRLLTQKAASPTLTLLIEKIRQSLV</sequence>
<dbReference type="VEuPathDB" id="FungiDB:MELLADRAFT_86100"/>
<dbReference type="KEGG" id="mlr:MELLADRAFT_86100"/>
<protein>
    <submittedName>
        <fullName evidence="1">Uncharacterized protein</fullName>
    </submittedName>
</protein>
<organism evidence="2">
    <name type="scientific">Melampsora larici-populina (strain 98AG31 / pathotype 3-4-7)</name>
    <name type="common">Poplar leaf rust fungus</name>
    <dbReference type="NCBI Taxonomy" id="747676"/>
    <lineage>
        <taxon>Eukaryota</taxon>
        <taxon>Fungi</taxon>
        <taxon>Dikarya</taxon>
        <taxon>Basidiomycota</taxon>
        <taxon>Pucciniomycotina</taxon>
        <taxon>Pucciniomycetes</taxon>
        <taxon>Pucciniales</taxon>
        <taxon>Melampsoraceae</taxon>
        <taxon>Melampsora</taxon>
    </lineage>
</organism>
<proteinExistence type="predicted"/>